<dbReference type="SMART" id="SM00862">
    <property type="entry name" value="Trans_reg_C"/>
    <property type="match status" value="1"/>
</dbReference>
<dbReference type="PROSITE" id="PS50110">
    <property type="entry name" value="RESPONSE_REGULATORY"/>
    <property type="match status" value="1"/>
</dbReference>
<name>A0ABT2M1B3_9FIRM</name>
<dbReference type="EMBL" id="JAODBU010000003">
    <property type="protein sequence ID" value="MCT7398212.1"/>
    <property type="molecule type" value="Genomic_DNA"/>
</dbReference>
<dbReference type="RefSeq" id="WP_022089752.1">
    <property type="nucleotide sequence ID" value="NZ_JAODBU010000003.1"/>
</dbReference>
<evidence type="ECO:0000256" key="7">
    <source>
        <dbReference type="ARBA" id="ARBA00024867"/>
    </source>
</evidence>
<evidence type="ECO:0000256" key="5">
    <source>
        <dbReference type="ARBA" id="ARBA00023125"/>
    </source>
</evidence>
<feature type="domain" description="OmpR/PhoB-type" evidence="11">
    <location>
        <begin position="122"/>
        <end position="217"/>
    </location>
</feature>
<sequence length="217" mass="25159">MINILVVEDDKPISDLIKMSLKRVGYLCDTALDGEIAIDKINEKTYDLILLDIMLPKVNGFEILEYIEPRKIPVIFLTAKNSVEDKVRGLRMGAEDYIVKPFETTELLARVDVVLRRYNKTDNVINIAGLQIDMISMKVSRDGKEILLTPKEYNILLLFAHNPNVALYRETIYERVWGEEYEYGTKTVDLHIQRLRKKVGWQKELKAVNKVGYRLEV</sequence>
<dbReference type="Gene3D" id="1.10.10.10">
    <property type="entry name" value="Winged helix-like DNA-binding domain superfamily/Winged helix DNA-binding domain"/>
    <property type="match status" value="1"/>
</dbReference>
<dbReference type="SUPFAM" id="SSF52172">
    <property type="entry name" value="CheY-like"/>
    <property type="match status" value="1"/>
</dbReference>
<dbReference type="Gene3D" id="3.40.50.2300">
    <property type="match status" value="1"/>
</dbReference>
<dbReference type="CDD" id="cd00383">
    <property type="entry name" value="trans_reg_C"/>
    <property type="match status" value="1"/>
</dbReference>
<keyword evidence="6" id="KW-0804">Transcription</keyword>
<feature type="DNA-binding region" description="OmpR/PhoB-type" evidence="9">
    <location>
        <begin position="122"/>
        <end position="217"/>
    </location>
</feature>
<feature type="domain" description="Response regulatory" evidence="10">
    <location>
        <begin position="3"/>
        <end position="115"/>
    </location>
</feature>
<keyword evidence="5 9" id="KW-0238">DNA-binding</keyword>
<comment type="function">
    <text evidence="7">May play the central regulatory role in sporulation. It may be an element of the effector pathway responsible for the activation of sporulation genes in response to nutritional stress. Spo0A may act in concert with spo0H (a sigma factor) to control the expression of some genes that are critical to the sporulation process.</text>
</comment>
<dbReference type="SMART" id="SM00448">
    <property type="entry name" value="REC"/>
    <property type="match status" value="1"/>
</dbReference>
<keyword evidence="13" id="KW-1185">Reference proteome</keyword>
<dbReference type="InterPro" id="IPR036388">
    <property type="entry name" value="WH-like_DNA-bd_sf"/>
</dbReference>
<keyword evidence="4" id="KW-0805">Transcription regulation</keyword>
<accession>A0ABT2M1B3</accession>
<gene>
    <name evidence="12" type="ORF">N5B56_03795</name>
</gene>
<dbReference type="InterPro" id="IPR039420">
    <property type="entry name" value="WalR-like"/>
</dbReference>
<keyword evidence="2 8" id="KW-0597">Phosphoprotein</keyword>
<evidence type="ECO:0000256" key="8">
    <source>
        <dbReference type="PROSITE-ProRule" id="PRU00169"/>
    </source>
</evidence>
<proteinExistence type="predicted"/>
<evidence type="ECO:0000256" key="2">
    <source>
        <dbReference type="ARBA" id="ARBA00022553"/>
    </source>
</evidence>
<evidence type="ECO:0000259" key="10">
    <source>
        <dbReference type="PROSITE" id="PS50110"/>
    </source>
</evidence>
<evidence type="ECO:0000259" key="11">
    <source>
        <dbReference type="PROSITE" id="PS51755"/>
    </source>
</evidence>
<dbReference type="InterPro" id="IPR001789">
    <property type="entry name" value="Sig_transdc_resp-reg_receiver"/>
</dbReference>
<evidence type="ECO:0000256" key="3">
    <source>
        <dbReference type="ARBA" id="ARBA00023012"/>
    </source>
</evidence>
<dbReference type="InterPro" id="IPR011006">
    <property type="entry name" value="CheY-like_superfamily"/>
</dbReference>
<dbReference type="Pfam" id="PF00486">
    <property type="entry name" value="Trans_reg_C"/>
    <property type="match status" value="1"/>
</dbReference>
<organism evidence="12 13">
    <name type="scientific">Eubacterium album</name>
    <dbReference type="NCBI Taxonomy" id="2978477"/>
    <lineage>
        <taxon>Bacteria</taxon>
        <taxon>Bacillati</taxon>
        <taxon>Bacillota</taxon>
        <taxon>Clostridia</taxon>
        <taxon>Eubacteriales</taxon>
        <taxon>Eubacteriaceae</taxon>
        <taxon>Eubacterium</taxon>
    </lineage>
</organism>
<keyword evidence="3" id="KW-0902">Two-component regulatory system</keyword>
<evidence type="ECO:0000256" key="1">
    <source>
        <dbReference type="ARBA" id="ARBA00018672"/>
    </source>
</evidence>
<evidence type="ECO:0000256" key="9">
    <source>
        <dbReference type="PROSITE-ProRule" id="PRU01091"/>
    </source>
</evidence>
<dbReference type="Pfam" id="PF00072">
    <property type="entry name" value="Response_reg"/>
    <property type="match status" value="1"/>
</dbReference>
<feature type="modified residue" description="4-aspartylphosphate" evidence="8">
    <location>
        <position position="52"/>
    </location>
</feature>
<evidence type="ECO:0000256" key="6">
    <source>
        <dbReference type="ARBA" id="ARBA00023163"/>
    </source>
</evidence>
<protein>
    <recommendedName>
        <fullName evidence="1">Stage 0 sporulation protein A homolog</fullName>
    </recommendedName>
</protein>
<comment type="caution">
    <text evidence="12">The sequence shown here is derived from an EMBL/GenBank/DDBJ whole genome shotgun (WGS) entry which is preliminary data.</text>
</comment>
<dbReference type="PANTHER" id="PTHR48111">
    <property type="entry name" value="REGULATOR OF RPOS"/>
    <property type="match status" value="1"/>
</dbReference>
<dbReference type="PROSITE" id="PS51755">
    <property type="entry name" value="OMPR_PHOB"/>
    <property type="match status" value="1"/>
</dbReference>
<evidence type="ECO:0000256" key="4">
    <source>
        <dbReference type="ARBA" id="ARBA00023015"/>
    </source>
</evidence>
<reference evidence="12" key="1">
    <citation type="submission" date="2022-09" db="EMBL/GenBank/DDBJ databases">
        <title>Eubacterium sp. LFL-14 isolated from human feces.</title>
        <authorList>
            <person name="Liu F."/>
        </authorList>
    </citation>
    <scope>NUCLEOTIDE SEQUENCE</scope>
    <source>
        <strain evidence="12">LFL-14</strain>
    </source>
</reference>
<dbReference type="Proteomes" id="UP001431199">
    <property type="component" value="Unassembled WGS sequence"/>
</dbReference>
<evidence type="ECO:0000313" key="12">
    <source>
        <dbReference type="EMBL" id="MCT7398212.1"/>
    </source>
</evidence>
<dbReference type="Gene3D" id="6.10.250.690">
    <property type="match status" value="1"/>
</dbReference>
<dbReference type="PANTHER" id="PTHR48111:SF1">
    <property type="entry name" value="TWO-COMPONENT RESPONSE REGULATOR ORR33"/>
    <property type="match status" value="1"/>
</dbReference>
<evidence type="ECO:0000313" key="13">
    <source>
        <dbReference type="Proteomes" id="UP001431199"/>
    </source>
</evidence>
<dbReference type="InterPro" id="IPR001867">
    <property type="entry name" value="OmpR/PhoB-type_DNA-bd"/>
</dbReference>